<dbReference type="AlphaFoldDB" id="A0AAV7SEL2"/>
<evidence type="ECO:0000313" key="3">
    <source>
        <dbReference type="Proteomes" id="UP001066276"/>
    </source>
</evidence>
<comment type="caution">
    <text evidence="2">The sequence shown here is derived from an EMBL/GenBank/DDBJ whole genome shotgun (WGS) entry which is preliminary data.</text>
</comment>
<protein>
    <submittedName>
        <fullName evidence="2">Uncharacterized protein</fullName>
    </submittedName>
</protein>
<sequence>MSLRSLGRRGPLAPSALPTMLFCDLGVALRRAEVSSSRRVQDLRARIHARPGAHAAPPHLFLSSPLCSRSLCRSERGPGAPQSGRGAGRRSPEGAASGPRSTFVPAVSGGPQNQARSPAEWWRAARSLRGSRGCGSPRRGPPRLLPFRITPPPDGAQATGSPVPGLLPAPEPPRPGLTGLPGGHSTGTSPGLLEGRDASGRGPGGLGRSPLAEFVREPAPRHRVQGGSRLGRDPVFGLVPPPDGPRHPRALDFGPPESGGTEAPFESQLGRKAGSGVAVGSGG</sequence>
<accession>A0AAV7SEL2</accession>
<evidence type="ECO:0000313" key="2">
    <source>
        <dbReference type="EMBL" id="KAJ1162094.1"/>
    </source>
</evidence>
<name>A0AAV7SEL2_PLEWA</name>
<feature type="compositionally biased region" description="Pro residues" evidence="1">
    <location>
        <begin position="165"/>
        <end position="175"/>
    </location>
</feature>
<feature type="region of interest" description="Disordered" evidence="1">
    <location>
        <begin position="73"/>
        <end position="283"/>
    </location>
</feature>
<gene>
    <name evidence="2" type="ORF">NDU88_002572</name>
</gene>
<organism evidence="2 3">
    <name type="scientific">Pleurodeles waltl</name>
    <name type="common">Iberian ribbed newt</name>
    <dbReference type="NCBI Taxonomy" id="8319"/>
    <lineage>
        <taxon>Eukaryota</taxon>
        <taxon>Metazoa</taxon>
        <taxon>Chordata</taxon>
        <taxon>Craniata</taxon>
        <taxon>Vertebrata</taxon>
        <taxon>Euteleostomi</taxon>
        <taxon>Amphibia</taxon>
        <taxon>Batrachia</taxon>
        <taxon>Caudata</taxon>
        <taxon>Salamandroidea</taxon>
        <taxon>Salamandridae</taxon>
        <taxon>Pleurodelinae</taxon>
        <taxon>Pleurodeles</taxon>
    </lineage>
</organism>
<evidence type="ECO:0000256" key="1">
    <source>
        <dbReference type="SAM" id="MobiDB-lite"/>
    </source>
</evidence>
<reference evidence="2" key="1">
    <citation type="journal article" date="2022" name="bioRxiv">
        <title>Sequencing and chromosome-scale assembly of the giantPleurodeles waltlgenome.</title>
        <authorList>
            <person name="Brown T."/>
            <person name="Elewa A."/>
            <person name="Iarovenko S."/>
            <person name="Subramanian E."/>
            <person name="Araus A.J."/>
            <person name="Petzold A."/>
            <person name="Susuki M."/>
            <person name="Suzuki K.-i.T."/>
            <person name="Hayashi T."/>
            <person name="Toyoda A."/>
            <person name="Oliveira C."/>
            <person name="Osipova E."/>
            <person name="Leigh N.D."/>
            <person name="Simon A."/>
            <person name="Yun M.H."/>
        </authorList>
    </citation>
    <scope>NUCLEOTIDE SEQUENCE</scope>
    <source>
        <strain evidence="2">20211129_DDA</strain>
        <tissue evidence="2">Liver</tissue>
    </source>
</reference>
<proteinExistence type="predicted"/>
<feature type="compositionally biased region" description="Low complexity" evidence="1">
    <location>
        <begin position="127"/>
        <end position="138"/>
    </location>
</feature>
<dbReference type="EMBL" id="JANPWB010000008">
    <property type="protein sequence ID" value="KAJ1162094.1"/>
    <property type="molecule type" value="Genomic_DNA"/>
</dbReference>
<dbReference type="Proteomes" id="UP001066276">
    <property type="component" value="Chromosome 4_2"/>
</dbReference>
<keyword evidence="3" id="KW-1185">Reference proteome</keyword>